<evidence type="ECO:0000256" key="9">
    <source>
        <dbReference type="RuleBase" id="RU365082"/>
    </source>
</evidence>
<evidence type="ECO:0000256" key="6">
    <source>
        <dbReference type="ARBA" id="ARBA00023163"/>
    </source>
</evidence>
<dbReference type="AlphaFoldDB" id="A0AAW0GM25"/>
<dbReference type="PANTHER" id="PTHR12809:SF2">
    <property type="entry name" value="MEDIATOR OF RNA POLYMERASE II TRANSCRIPTION SUBUNIT 14"/>
    <property type="match status" value="1"/>
</dbReference>
<reference evidence="12 13" key="1">
    <citation type="submission" date="2022-09" db="EMBL/GenBank/DDBJ databases">
        <authorList>
            <person name="Palmer J.M."/>
        </authorList>
    </citation>
    <scope>NUCLEOTIDE SEQUENCE [LARGE SCALE GENOMIC DNA]</scope>
    <source>
        <strain evidence="12 13">DSM 7382</strain>
    </source>
</reference>
<evidence type="ECO:0000256" key="7">
    <source>
        <dbReference type="ARBA" id="ARBA00023242"/>
    </source>
</evidence>
<evidence type="ECO:0000313" key="12">
    <source>
        <dbReference type="EMBL" id="KAK7692879.1"/>
    </source>
</evidence>
<evidence type="ECO:0000256" key="3">
    <source>
        <dbReference type="ARBA" id="ARBA00019619"/>
    </source>
</evidence>
<evidence type="ECO:0000256" key="2">
    <source>
        <dbReference type="ARBA" id="ARBA00007813"/>
    </source>
</evidence>
<proteinExistence type="inferred from homology"/>
<dbReference type="GO" id="GO:0070847">
    <property type="term" value="C:core mediator complex"/>
    <property type="evidence" value="ECO:0007669"/>
    <property type="project" value="TreeGrafter"/>
</dbReference>
<evidence type="ECO:0000256" key="4">
    <source>
        <dbReference type="ARBA" id="ARBA00023015"/>
    </source>
</evidence>
<evidence type="ECO:0000313" key="13">
    <source>
        <dbReference type="Proteomes" id="UP001385951"/>
    </source>
</evidence>
<dbReference type="GO" id="GO:0006357">
    <property type="term" value="P:regulation of transcription by RNA polymerase II"/>
    <property type="evidence" value="ECO:0007669"/>
    <property type="project" value="InterPro"/>
</dbReference>
<evidence type="ECO:0000256" key="5">
    <source>
        <dbReference type="ARBA" id="ARBA00023159"/>
    </source>
</evidence>
<name>A0AAW0GM25_9APHY</name>
<dbReference type="EMBL" id="JASBNA010000004">
    <property type="protein sequence ID" value="KAK7692879.1"/>
    <property type="molecule type" value="Genomic_DNA"/>
</dbReference>
<gene>
    <name evidence="12" type="ORF">QCA50_004514</name>
</gene>
<comment type="similarity">
    <text evidence="2 9">Belongs to the Mediator complex subunit 14 family.</text>
</comment>
<keyword evidence="6 9" id="KW-0804">Transcription</keyword>
<keyword evidence="5 9" id="KW-0010">Activator</keyword>
<keyword evidence="7 9" id="KW-0539">Nucleus</keyword>
<accession>A0AAW0GM25</accession>
<sequence length="1066" mass="120089">MPNMTDAARKRTLAEWVVKTKKGVVKLYAAARWARDAAVVQKAMNVTAFLMDQNMQFENAISGLKYAKESLDPARLRNHDLLTSLDVLTTGQYRRLPTVIKQWIVPPTPLTDEEVAKTLAAVEDAMRYRLRMIDVIPLEMSNYRIEDGRVFFAAPHLFEASLCVRGAKKDDGWFFVDVEFLFNIGGDATSLQDFPRKPSGPLKFQISTEADARLGFYLPMPEQPTPPPGVEVPPPRKLPDGVIDAPLVRLFNFLQMMSMSYQLEILCFQAERLRTLGWADYLKVEMKNDRRTLILSYWTRTPPPNTRNNLPLLGGTLTISIVKSESSSSPVSKAHPPHRSAKANVLAELQRRSKLGERKRPSDEVEHLRFEVKWEPQKLALGMAIPPEATIMSESDLRVIPEDLDVEALLRKVILRHSQAILFMYQLQMQTGQFRTVFSHPSAVKLISDDTSIHLRVHLCADEVVIVSVDPRTGRLSLRDTGDLAASSRAPRFAYTAELLNRDPTKLADALVRWRIITITDLAEQKAQYLGLQCFRHRNFPPEEIAKFGPTARAFVYIQLSMFPTHYLVLVITDQEFRFALIQVRRIEGKISTLVIDDLGWLDVQRIHGNKARTEPTQPSLLGKRKAEAPAEDEADQGPGSPSSFRLESQTLRELYAYCCARVAHTKVERQLKIANIPCAHINPAAAGGLPTGLARMQSSLINSIPALCVKSSDLLSSAEGVEAAMPNIRIIPLHWWADQRMEVVTCVKLKYVQQPVGKRAGNSPVIRPSKRIMYDATEAVVSFLSEDVEKCVDEFLEEWGKVSKMVVIAREVAQMAAEKQWDNVKLLSFDLQTVEFAYAPDYSVSINCGSQHFLGIPGPYELHFSRPRARNQNGSDEEQSRYNPHSEVEPFLRNILRHGSLRPSLHHLVSLLRDTLPIVLTLQEIQDEAERESRNVDTFAKAVSWFRILFGDFRHALDFRLMKGSRVLIVDASQSLFPDDPKLKDSKFSTPLHESLQTLHSIPDFTALVVETVKEFMAKGVPGKINSVGIGVICDGPSVQVLSKLLYEKVWHKLQHPPPPVLAPS</sequence>
<dbReference type="Pfam" id="PF08638">
    <property type="entry name" value="Med14"/>
    <property type="match status" value="1"/>
</dbReference>
<comment type="function">
    <text evidence="9">Component of the Mediator complex, a coactivator involved in the regulated transcription of nearly all RNA polymerase II-dependent genes. Mediator functions as a bridge to convey information from gene-specific regulatory proteins to the basal RNA polymerase II transcription machinery. Mediator is recruited to promoters by direct interactions with regulatory proteins and serves as a scaffold for the assembly of a functional preinitiation complex with RNA polymerase II and the general transcription factors.</text>
</comment>
<protein>
    <recommendedName>
        <fullName evidence="3 9">Mediator of RNA polymerase II transcription subunit 14</fullName>
    </recommendedName>
    <alternativeName>
        <fullName evidence="8 9">Mediator complex subunit 14</fullName>
    </alternativeName>
</protein>
<comment type="subunit">
    <text evidence="9">Component of the Mediator complex.</text>
</comment>
<keyword evidence="13" id="KW-1185">Reference proteome</keyword>
<feature type="region of interest" description="Disordered" evidence="10">
    <location>
        <begin position="613"/>
        <end position="644"/>
    </location>
</feature>
<dbReference type="PANTHER" id="PTHR12809">
    <property type="entry name" value="MEDIATOR COMPLEX SUBUNIT"/>
    <property type="match status" value="1"/>
</dbReference>
<evidence type="ECO:0000256" key="1">
    <source>
        <dbReference type="ARBA" id="ARBA00004123"/>
    </source>
</evidence>
<comment type="caution">
    <text evidence="12">The sequence shown here is derived from an EMBL/GenBank/DDBJ whole genome shotgun (WGS) entry which is preliminary data.</text>
</comment>
<organism evidence="12 13">
    <name type="scientific">Cerrena zonata</name>
    <dbReference type="NCBI Taxonomy" id="2478898"/>
    <lineage>
        <taxon>Eukaryota</taxon>
        <taxon>Fungi</taxon>
        <taxon>Dikarya</taxon>
        <taxon>Basidiomycota</taxon>
        <taxon>Agaricomycotina</taxon>
        <taxon>Agaricomycetes</taxon>
        <taxon>Polyporales</taxon>
        <taxon>Cerrenaceae</taxon>
        <taxon>Cerrena</taxon>
    </lineage>
</organism>
<feature type="domain" description="Mediator complex subunit MED14 N-terminal" evidence="11">
    <location>
        <begin position="2"/>
        <end position="165"/>
    </location>
</feature>
<evidence type="ECO:0000259" key="11">
    <source>
        <dbReference type="Pfam" id="PF08638"/>
    </source>
</evidence>
<evidence type="ECO:0000256" key="10">
    <source>
        <dbReference type="SAM" id="MobiDB-lite"/>
    </source>
</evidence>
<dbReference type="InterPro" id="IPR055122">
    <property type="entry name" value="Med14_N"/>
</dbReference>
<dbReference type="GO" id="GO:0016592">
    <property type="term" value="C:mediator complex"/>
    <property type="evidence" value="ECO:0007669"/>
    <property type="project" value="UniProtKB-UniRule"/>
</dbReference>
<dbReference type="InterPro" id="IPR013947">
    <property type="entry name" value="Mediator_Med14"/>
</dbReference>
<evidence type="ECO:0000256" key="8">
    <source>
        <dbReference type="ARBA" id="ARBA00032007"/>
    </source>
</evidence>
<comment type="subcellular location">
    <subcellularLocation>
        <location evidence="1 9">Nucleus</location>
    </subcellularLocation>
</comment>
<keyword evidence="4 9" id="KW-0805">Transcription regulation</keyword>
<dbReference type="GO" id="GO:0003712">
    <property type="term" value="F:transcription coregulator activity"/>
    <property type="evidence" value="ECO:0007669"/>
    <property type="project" value="UniProtKB-UniRule"/>
</dbReference>
<dbReference type="Proteomes" id="UP001385951">
    <property type="component" value="Unassembled WGS sequence"/>
</dbReference>